<dbReference type="HOGENOM" id="CLU_1790813_0_0_1"/>
<dbReference type="KEGG" id="tet:TTHERM_00641290"/>
<reference evidence="2" key="1">
    <citation type="journal article" date="2006" name="PLoS Biol.">
        <title>Macronuclear genome sequence of the ciliate Tetrahymena thermophila, a model eukaryote.</title>
        <authorList>
            <person name="Eisen J.A."/>
            <person name="Coyne R.S."/>
            <person name="Wu M."/>
            <person name="Wu D."/>
            <person name="Thiagarajan M."/>
            <person name="Wortman J.R."/>
            <person name="Badger J.H."/>
            <person name="Ren Q."/>
            <person name="Amedeo P."/>
            <person name="Jones K.M."/>
            <person name="Tallon L.J."/>
            <person name="Delcher A.L."/>
            <person name="Salzberg S.L."/>
            <person name="Silva J.C."/>
            <person name="Haas B.J."/>
            <person name="Majoros W.H."/>
            <person name="Farzad M."/>
            <person name="Carlton J.M."/>
            <person name="Smith R.K. Jr."/>
            <person name="Garg J."/>
            <person name="Pearlman R.E."/>
            <person name="Karrer K.M."/>
            <person name="Sun L."/>
            <person name="Manning G."/>
            <person name="Elde N.C."/>
            <person name="Turkewitz A.P."/>
            <person name="Asai D.J."/>
            <person name="Wilkes D.E."/>
            <person name="Wang Y."/>
            <person name="Cai H."/>
            <person name="Collins K."/>
            <person name="Stewart B.A."/>
            <person name="Lee S.R."/>
            <person name="Wilamowska K."/>
            <person name="Weinberg Z."/>
            <person name="Ruzzo W.L."/>
            <person name="Wloga D."/>
            <person name="Gaertig J."/>
            <person name="Frankel J."/>
            <person name="Tsao C.-C."/>
            <person name="Gorovsky M.A."/>
            <person name="Keeling P.J."/>
            <person name="Waller R.F."/>
            <person name="Patron N.J."/>
            <person name="Cherry J.M."/>
            <person name="Stover N.A."/>
            <person name="Krieger C.J."/>
            <person name="del Toro C."/>
            <person name="Ryder H.F."/>
            <person name="Williamson S.C."/>
            <person name="Barbeau R.A."/>
            <person name="Hamilton E.P."/>
            <person name="Orias E."/>
        </authorList>
    </citation>
    <scope>NUCLEOTIDE SEQUENCE [LARGE SCALE GENOMIC DNA]</scope>
    <source>
        <strain evidence="2">SB210</strain>
    </source>
</reference>
<proteinExistence type="predicted"/>
<protein>
    <submittedName>
        <fullName evidence="1">Uncharacterized protein</fullName>
    </submittedName>
</protein>
<dbReference type="GeneID" id="7839692"/>
<gene>
    <name evidence="1" type="ORF">TTHERM_00641290</name>
</gene>
<keyword evidence="2" id="KW-1185">Reference proteome</keyword>
<organism evidence="1 2">
    <name type="scientific">Tetrahymena thermophila (strain SB210)</name>
    <dbReference type="NCBI Taxonomy" id="312017"/>
    <lineage>
        <taxon>Eukaryota</taxon>
        <taxon>Sar</taxon>
        <taxon>Alveolata</taxon>
        <taxon>Ciliophora</taxon>
        <taxon>Intramacronucleata</taxon>
        <taxon>Oligohymenophorea</taxon>
        <taxon>Hymenostomatida</taxon>
        <taxon>Tetrahymenina</taxon>
        <taxon>Tetrahymenidae</taxon>
        <taxon>Tetrahymena</taxon>
    </lineage>
</organism>
<accession>Q23F04</accession>
<dbReference type="InParanoid" id="Q23F04"/>
<sequence length="173" mass="20904">MTNNNIQNNFFNHNKTQQQIINNLNGEIMSYDLDYNQTQSLLLIQAIYEQNEIQNYQQSQDFQNQNFSLDLSFEDYKSFSEFPSLCEIEQNQKIEDDEEMFYICSKDDLYEINNLIPFDELKYQLTHIQNDIIAQRKGELINQQNQQQKITNNPYIQFEQYKIEEQLKNVNHF</sequence>
<dbReference type="Proteomes" id="UP000009168">
    <property type="component" value="Unassembled WGS sequence"/>
</dbReference>
<dbReference type="EMBL" id="GG662707">
    <property type="protein sequence ID" value="EAR95101.2"/>
    <property type="molecule type" value="Genomic_DNA"/>
</dbReference>
<name>Q23F04_TETTS</name>
<dbReference type="AlphaFoldDB" id="Q23F04"/>
<evidence type="ECO:0000313" key="1">
    <source>
        <dbReference type="EMBL" id="EAR95101.2"/>
    </source>
</evidence>
<evidence type="ECO:0000313" key="2">
    <source>
        <dbReference type="Proteomes" id="UP000009168"/>
    </source>
</evidence>
<dbReference type="RefSeq" id="XP_001015346.2">
    <property type="nucleotide sequence ID" value="XM_001015346.2"/>
</dbReference>